<accession>A0AAE0RWU6</accession>
<feature type="region of interest" description="Disordered" evidence="1">
    <location>
        <begin position="73"/>
        <end position="92"/>
    </location>
</feature>
<keyword evidence="3" id="KW-1185">Reference proteome</keyword>
<gene>
    <name evidence="2" type="ORF">CHS0354_033869</name>
</gene>
<reference evidence="2" key="2">
    <citation type="journal article" date="2021" name="Genome Biol. Evol.">
        <title>Developing a high-quality reference genome for a parasitic bivalve with doubly uniparental inheritance (Bivalvia: Unionida).</title>
        <authorList>
            <person name="Smith C.H."/>
        </authorList>
    </citation>
    <scope>NUCLEOTIDE SEQUENCE</scope>
    <source>
        <strain evidence="2">CHS0354</strain>
        <tissue evidence="2">Mantle</tissue>
    </source>
</reference>
<dbReference type="AlphaFoldDB" id="A0AAE0RWU6"/>
<evidence type="ECO:0000313" key="3">
    <source>
        <dbReference type="Proteomes" id="UP001195483"/>
    </source>
</evidence>
<sequence>MMCCITFLGQEKSFKMGIEGTIALIFGELDISHFAGAVTVCEVIEIYFSLSTVVMDWRSVPRCIHEVLSSQNIKGRGRGRPARVGRAADGSLQELPPAWSTALNDS</sequence>
<organism evidence="2 3">
    <name type="scientific">Potamilus streckersoni</name>
    <dbReference type="NCBI Taxonomy" id="2493646"/>
    <lineage>
        <taxon>Eukaryota</taxon>
        <taxon>Metazoa</taxon>
        <taxon>Spiralia</taxon>
        <taxon>Lophotrochozoa</taxon>
        <taxon>Mollusca</taxon>
        <taxon>Bivalvia</taxon>
        <taxon>Autobranchia</taxon>
        <taxon>Heteroconchia</taxon>
        <taxon>Palaeoheterodonta</taxon>
        <taxon>Unionida</taxon>
        <taxon>Unionoidea</taxon>
        <taxon>Unionidae</taxon>
        <taxon>Ambleminae</taxon>
        <taxon>Lampsilini</taxon>
        <taxon>Potamilus</taxon>
    </lineage>
</organism>
<protein>
    <submittedName>
        <fullName evidence="2">Uncharacterized protein</fullName>
    </submittedName>
</protein>
<dbReference type="EMBL" id="JAEAOA010001977">
    <property type="protein sequence ID" value="KAK3581081.1"/>
    <property type="molecule type" value="Genomic_DNA"/>
</dbReference>
<evidence type="ECO:0000256" key="1">
    <source>
        <dbReference type="SAM" id="MobiDB-lite"/>
    </source>
</evidence>
<evidence type="ECO:0000313" key="2">
    <source>
        <dbReference type="EMBL" id="KAK3581081.1"/>
    </source>
</evidence>
<reference evidence="2" key="3">
    <citation type="submission" date="2023-05" db="EMBL/GenBank/DDBJ databases">
        <authorList>
            <person name="Smith C.H."/>
        </authorList>
    </citation>
    <scope>NUCLEOTIDE SEQUENCE</scope>
    <source>
        <strain evidence="2">CHS0354</strain>
        <tissue evidence="2">Mantle</tissue>
    </source>
</reference>
<comment type="caution">
    <text evidence="2">The sequence shown here is derived from an EMBL/GenBank/DDBJ whole genome shotgun (WGS) entry which is preliminary data.</text>
</comment>
<dbReference type="Proteomes" id="UP001195483">
    <property type="component" value="Unassembled WGS sequence"/>
</dbReference>
<reference evidence="2" key="1">
    <citation type="journal article" date="2021" name="Genome Biol. Evol.">
        <title>A High-Quality Reference Genome for a Parasitic Bivalve with Doubly Uniparental Inheritance (Bivalvia: Unionida).</title>
        <authorList>
            <person name="Smith C.H."/>
        </authorList>
    </citation>
    <scope>NUCLEOTIDE SEQUENCE</scope>
    <source>
        <strain evidence="2">CHS0354</strain>
    </source>
</reference>
<name>A0AAE0RWU6_9BIVA</name>
<proteinExistence type="predicted"/>